<dbReference type="SMART" id="SM00891">
    <property type="entry name" value="ERCC4"/>
    <property type="match status" value="1"/>
</dbReference>
<evidence type="ECO:0000256" key="6">
    <source>
        <dbReference type="ARBA" id="ARBA00022759"/>
    </source>
</evidence>
<keyword evidence="4 14" id="KW-0540">Nuclease</keyword>
<evidence type="ECO:0000256" key="2">
    <source>
        <dbReference type="ARBA" id="ARBA00004604"/>
    </source>
</evidence>
<dbReference type="GeneTree" id="ENSGT00390000005498"/>
<comment type="similarity">
    <text evidence="3 14">Belongs to the XPF family.</text>
</comment>
<dbReference type="InterPro" id="IPR036388">
    <property type="entry name" value="WH-like_DNA-bd_sf"/>
</dbReference>
<dbReference type="Gene3D" id="1.10.150.670">
    <property type="entry name" value="Crossover junction endonuclease EME1, DNA-binding domain"/>
    <property type="match status" value="1"/>
</dbReference>
<evidence type="ECO:0000256" key="8">
    <source>
        <dbReference type="ARBA" id="ARBA00022801"/>
    </source>
</evidence>
<keyword evidence="11 14" id="KW-0234">DNA repair</keyword>
<keyword evidence="5 14" id="KW-0479">Metal-binding</keyword>
<comment type="subcellular location">
    <subcellularLocation>
        <location evidence="2">Nucleus</location>
        <location evidence="2">Nucleolus</location>
    </subcellularLocation>
</comment>
<evidence type="ECO:0000313" key="18">
    <source>
        <dbReference type="Proteomes" id="UP000694397"/>
    </source>
</evidence>
<feature type="compositionally biased region" description="Basic residues" evidence="15">
    <location>
        <begin position="138"/>
        <end position="149"/>
    </location>
</feature>
<dbReference type="AlphaFoldDB" id="A0A8C9RK65"/>
<dbReference type="Pfam" id="PF02732">
    <property type="entry name" value="ERCC4"/>
    <property type="match status" value="1"/>
</dbReference>
<dbReference type="FunFam" id="3.40.50.10130:FF:000003">
    <property type="entry name" value="Crossover junction endonuclease MUS81"/>
    <property type="match status" value="1"/>
</dbReference>
<gene>
    <name evidence="17" type="primary">MUS81</name>
    <name evidence="17" type="synonym">mus81</name>
</gene>
<dbReference type="GO" id="GO:0048476">
    <property type="term" value="C:Holliday junction resolvase complex"/>
    <property type="evidence" value="ECO:0007669"/>
    <property type="project" value="UniProtKB-UniRule"/>
</dbReference>
<evidence type="ECO:0000256" key="4">
    <source>
        <dbReference type="ARBA" id="ARBA00022722"/>
    </source>
</evidence>
<dbReference type="GO" id="GO:0031297">
    <property type="term" value="P:replication fork processing"/>
    <property type="evidence" value="ECO:0007669"/>
    <property type="project" value="UniProtKB-ARBA"/>
</dbReference>
<feature type="region of interest" description="Disordered" evidence="15">
    <location>
        <begin position="273"/>
        <end position="295"/>
    </location>
</feature>
<dbReference type="Ensembl" id="ENSSFOT00015013736.2">
    <property type="protein sequence ID" value="ENSSFOP00015013568.2"/>
    <property type="gene ID" value="ENSSFOG00015008711.2"/>
</dbReference>
<keyword evidence="10 14" id="KW-0233">DNA recombination</keyword>
<dbReference type="InterPro" id="IPR011335">
    <property type="entry name" value="Restrct_endonuc-II-like"/>
</dbReference>
<dbReference type="SUPFAM" id="SSF52980">
    <property type="entry name" value="Restriction endonuclease-like"/>
    <property type="match status" value="1"/>
</dbReference>
<sequence>MASSEPPRLGRKRPLPPCPNPLFVRWLSELRDQAAERGLKTQYVYQKALRSLKKYPLPLKNGREAKILQNFGDGICKFLDDRLQKYYREHGVDAPIHSLPDGGVPSHREVRNQDPSNLPSEPDKESPGEGAVEMQQRDRRKQIGGRKGRQYVPQKRSGGYAVLLTLYRHCQVPGNKGFMFKTELQREAQHLCDTSFTVPNMGSKYTAWSSVSTLIQKDLLLKTHSPARYSLTELGLALAERLEASESTGNEELKTGRTWVEGKEDARVMVDLTEEESEEENSTTERPTPPVSTAQEKLVEPGTSILGKVQAAGSEVQVAAGSLLPGCYDVILCVDFIETTGGNTARKQELVKELQRNGVPFDIRKLNVGDFLWVAREKVTPVPGQLRPPPARELVLDYIIERKRIDDLCGSITDGRFREQKFRLKRCGLRHPIYLVEECGSAGAHLSLPESTLQQAIVNTQVVDGFFVKRVQDVKESAAYLTVMTRYLQKLYQNKTLVCRSKEDLEGQGGNERVCAVKERENPSCSLLSFAEFNQGAVKNKCQTVREVFARQLMQISGVSGDKATAILEHYGTVSSLIEAYQQCPSDTDREKLLSCVRYGKLKRNLGPALSRTIYQLYWTQGPLS</sequence>
<proteinExistence type="inferred from homology"/>
<dbReference type="Pfam" id="PF21136">
    <property type="entry name" value="WHD_MUS81"/>
    <property type="match status" value="1"/>
</dbReference>
<comment type="function">
    <text evidence="14">Interacts with EME1 to form a DNA structure-specific endonuclease with substrate preference for branched DNA structures with a 5'-end at the branch nick. Typical substrates include 3'-flap structures, D-loops, replication forks and nicked Holliday junctions. May be required in mitosis for the processing of stalled or collapsed replication fork intermediates. May be required in meiosis for the repair of meiosis-specific double strand breaks subsequent to single-end invasion (SEI).</text>
</comment>
<evidence type="ECO:0000259" key="16">
    <source>
        <dbReference type="SMART" id="SM00891"/>
    </source>
</evidence>
<dbReference type="InterPro" id="IPR047417">
    <property type="entry name" value="WHD_MUS81"/>
</dbReference>
<reference evidence="17" key="2">
    <citation type="submission" date="2025-08" db="UniProtKB">
        <authorList>
            <consortium name="Ensembl"/>
        </authorList>
    </citation>
    <scope>IDENTIFICATION</scope>
</reference>
<dbReference type="RefSeq" id="XP_018593023.2">
    <property type="nucleotide sequence ID" value="XM_018737507.2"/>
</dbReference>
<dbReference type="InterPro" id="IPR006166">
    <property type="entry name" value="ERCC4_domain"/>
</dbReference>
<evidence type="ECO:0000256" key="13">
    <source>
        <dbReference type="ARBA" id="ARBA00093541"/>
    </source>
</evidence>
<name>A0A8C9RK65_SCLFO</name>
<dbReference type="Gene3D" id="1.10.10.10">
    <property type="entry name" value="Winged helix-like DNA-binding domain superfamily/Winged helix DNA-binding domain"/>
    <property type="match status" value="1"/>
</dbReference>
<dbReference type="GO" id="GO:0008821">
    <property type="term" value="F:crossover junction DNA endonuclease activity"/>
    <property type="evidence" value="ECO:0007669"/>
    <property type="project" value="UniProtKB-UniRule"/>
</dbReference>
<evidence type="ECO:0000313" key="17">
    <source>
        <dbReference type="Ensembl" id="ENSSFOP00015013568.2"/>
    </source>
</evidence>
<dbReference type="InterPro" id="IPR033309">
    <property type="entry name" value="Mus81"/>
</dbReference>
<keyword evidence="12 14" id="KW-0539">Nucleus</keyword>
<dbReference type="PANTHER" id="PTHR13451">
    <property type="entry name" value="CLASS II CROSSOVER JUNCTION ENDONUCLEASE MUS81"/>
    <property type="match status" value="1"/>
</dbReference>
<evidence type="ECO:0000256" key="12">
    <source>
        <dbReference type="ARBA" id="ARBA00023242"/>
    </source>
</evidence>
<dbReference type="GO" id="GO:0000712">
    <property type="term" value="P:resolution of meiotic recombination intermediates"/>
    <property type="evidence" value="ECO:0007669"/>
    <property type="project" value="TreeGrafter"/>
</dbReference>
<dbReference type="GO" id="GO:0046872">
    <property type="term" value="F:metal ion binding"/>
    <property type="evidence" value="ECO:0007669"/>
    <property type="project" value="UniProtKB-UniRule"/>
</dbReference>
<dbReference type="InterPro" id="IPR047416">
    <property type="entry name" value="XPF_nuclease_Mus81"/>
</dbReference>
<evidence type="ECO:0000256" key="10">
    <source>
        <dbReference type="ARBA" id="ARBA00023172"/>
    </source>
</evidence>
<dbReference type="GO" id="GO:0031573">
    <property type="term" value="P:mitotic intra-S DNA damage checkpoint signaling"/>
    <property type="evidence" value="ECO:0007669"/>
    <property type="project" value="TreeGrafter"/>
</dbReference>
<comment type="subunit">
    <text evidence="14">Interacts with EME1.</text>
</comment>
<evidence type="ECO:0000256" key="11">
    <source>
        <dbReference type="ARBA" id="ARBA00023204"/>
    </source>
</evidence>
<feature type="compositionally biased region" description="Acidic residues" evidence="15">
    <location>
        <begin position="273"/>
        <end position="282"/>
    </location>
</feature>
<evidence type="ECO:0000256" key="7">
    <source>
        <dbReference type="ARBA" id="ARBA00022763"/>
    </source>
</evidence>
<evidence type="ECO:0000256" key="3">
    <source>
        <dbReference type="ARBA" id="ARBA00010015"/>
    </source>
</evidence>
<keyword evidence="8 14" id="KW-0378">Hydrolase</keyword>
<dbReference type="EC" id="3.1.22.-" evidence="14"/>
<dbReference type="GO" id="GO:0005730">
    <property type="term" value="C:nucleolus"/>
    <property type="evidence" value="ECO:0007669"/>
    <property type="project" value="UniProtKB-SubCell"/>
</dbReference>
<evidence type="ECO:0000256" key="5">
    <source>
        <dbReference type="ARBA" id="ARBA00022723"/>
    </source>
</evidence>
<dbReference type="FunFam" id="1.10.150.670:FF:000001">
    <property type="entry name" value="Crossover junction endonuclease MUS81"/>
    <property type="match status" value="1"/>
</dbReference>
<dbReference type="InterPro" id="IPR027421">
    <property type="entry name" value="DNA_pol_lamdba_lyase_dom_sf"/>
</dbReference>
<keyword evidence="9 14" id="KW-0460">Magnesium</keyword>
<feature type="region of interest" description="Disordered" evidence="15">
    <location>
        <begin position="94"/>
        <end position="152"/>
    </location>
</feature>
<reference evidence="17 18" key="1">
    <citation type="submission" date="2019-04" db="EMBL/GenBank/DDBJ databases">
        <authorList>
            <consortium name="Wellcome Sanger Institute Data Sharing"/>
        </authorList>
    </citation>
    <scope>NUCLEOTIDE SEQUENCE [LARGE SCALE GENOMIC DNA]</scope>
</reference>
<keyword evidence="18" id="KW-1185">Reference proteome</keyword>
<dbReference type="SUPFAM" id="SSF47802">
    <property type="entry name" value="DNA polymerase beta, N-terminal domain-like"/>
    <property type="match status" value="1"/>
</dbReference>
<keyword evidence="6 14" id="KW-0255">Endonuclease</keyword>
<evidence type="ECO:0000256" key="9">
    <source>
        <dbReference type="ARBA" id="ARBA00022842"/>
    </source>
</evidence>
<accession>A0A8C9RK65</accession>
<evidence type="ECO:0000256" key="15">
    <source>
        <dbReference type="SAM" id="MobiDB-lite"/>
    </source>
</evidence>
<dbReference type="Proteomes" id="UP000694397">
    <property type="component" value="Chromosome 13"/>
</dbReference>
<reference evidence="17" key="3">
    <citation type="submission" date="2025-09" db="UniProtKB">
        <authorList>
            <consortium name="Ensembl"/>
        </authorList>
    </citation>
    <scope>IDENTIFICATION</scope>
</reference>
<dbReference type="InterPro" id="IPR042530">
    <property type="entry name" value="EME1/EME2_C"/>
</dbReference>
<dbReference type="GO" id="GO:0006308">
    <property type="term" value="P:DNA catabolic process"/>
    <property type="evidence" value="ECO:0007669"/>
    <property type="project" value="UniProtKB-UniRule"/>
</dbReference>
<evidence type="ECO:0000256" key="1">
    <source>
        <dbReference type="ARBA" id="ARBA00001946"/>
    </source>
</evidence>
<dbReference type="Gene3D" id="1.10.150.110">
    <property type="entry name" value="DNA polymerase beta, N-terminal domain-like"/>
    <property type="match status" value="1"/>
</dbReference>
<dbReference type="GO" id="GO:0000727">
    <property type="term" value="P:double-strand break repair via break-induced replication"/>
    <property type="evidence" value="ECO:0007669"/>
    <property type="project" value="UniProtKB-UniRule"/>
</dbReference>
<organism evidence="17 18">
    <name type="scientific">Scleropages formosus</name>
    <name type="common">Asian bonytongue</name>
    <name type="synonym">Osteoglossum formosum</name>
    <dbReference type="NCBI Taxonomy" id="113540"/>
    <lineage>
        <taxon>Eukaryota</taxon>
        <taxon>Metazoa</taxon>
        <taxon>Chordata</taxon>
        <taxon>Craniata</taxon>
        <taxon>Vertebrata</taxon>
        <taxon>Euteleostomi</taxon>
        <taxon>Actinopterygii</taxon>
        <taxon>Neopterygii</taxon>
        <taxon>Teleostei</taxon>
        <taxon>Osteoglossocephala</taxon>
        <taxon>Osteoglossomorpha</taxon>
        <taxon>Osteoglossiformes</taxon>
        <taxon>Osteoglossidae</taxon>
        <taxon>Scleropages</taxon>
    </lineage>
</organism>
<dbReference type="GO" id="GO:0048257">
    <property type="term" value="F:3'-flap endonuclease activity"/>
    <property type="evidence" value="ECO:0007669"/>
    <property type="project" value="TreeGrafter"/>
</dbReference>
<comment type="cofactor">
    <cofactor evidence="1 14">
        <name>Mg(2+)</name>
        <dbReference type="ChEBI" id="CHEBI:18420"/>
    </cofactor>
</comment>
<dbReference type="CDD" id="cd20074">
    <property type="entry name" value="XPF_nuclease_Mus81"/>
    <property type="match status" value="1"/>
</dbReference>
<dbReference type="FunFam" id="1.10.10.10:FF:000307">
    <property type="entry name" value="Crossover junction endonuclease MUS81"/>
    <property type="match status" value="1"/>
</dbReference>
<protein>
    <recommendedName>
        <fullName evidence="14">Crossover junction endonuclease MUS81</fullName>
        <ecNumber evidence="14">3.1.22.-</ecNumber>
    </recommendedName>
</protein>
<dbReference type="GO" id="GO:0003677">
    <property type="term" value="F:DNA binding"/>
    <property type="evidence" value="ECO:0007669"/>
    <property type="project" value="UniProtKB-UniRule"/>
</dbReference>
<dbReference type="GeneID" id="108925508"/>
<dbReference type="CTD" id="80198"/>
<dbReference type="Pfam" id="PF21292">
    <property type="entry name" value="EME1-MUS81_C"/>
    <property type="match status" value="1"/>
</dbReference>
<feature type="domain" description="ERCC4" evidence="16">
    <location>
        <begin position="331"/>
        <end position="440"/>
    </location>
</feature>
<dbReference type="FunFam" id="1.10.150.110:FF:000001">
    <property type="entry name" value="Putative Crossover junction endonuclease MUS81"/>
    <property type="match status" value="1"/>
</dbReference>
<comment type="subunit">
    <text evidence="13">Part of the heterodimeric DNA structure-specific endonuclease complex MUS81-EME1. Part of the heterodimeric DNA structure-specific endonuclease complex MUS81-EME2.</text>
</comment>
<evidence type="ECO:0000256" key="14">
    <source>
        <dbReference type="RuleBase" id="RU369042"/>
    </source>
</evidence>
<dbReference type="Gene3D" id="3.40.50.10130">
    <property type="match status" value="1"/>
</dbReference>
<dbReference type="Pfam" id="PF14716">
    <property type="entry name" value="HHH_8"/>
    <property type="match status" value="1"/>
</dbReference>
<dbReference type="PANTHER" id="PTHR13451:SF0">
    <property type="entry name" value="CROSSOVER JUNCTION ENDONUCLEASE MUS81"/>
    <property type="match status" value="1"/>
</dbReference>
<dbReference type="CDD" id="cd21036">
    <property type="entry name" value="WH_MUS81"/>
    <property type="match status" value="1"/>
</dbReference>
<dbReference type="OrthoDB" id="5963188at2759"/>
<dbReference type="InterPro" id="IPR010996">
    <property type="entry name" value="HHH_MUS81"/>
</dbReference>
<keyword evidence="7 14" id="KW-0227">DNA damage</keyword>